<feature type="compositionally biased region" description="Basic and acidic residues" evidence="2">
    <location>
        <begin position="222"/>
        <end position="254"/>
    </location>
</feature>
<dbReference type="RefSeq" id="XP_007786259.1">
    <property type="nucleotide sequence ID" value="XM_007788069.1"/>
</dbReference>
<feature type="compositionally biased region" description="Basic and acidic residues" evidence="2">
    <location>
        <begin position="196"/>
        <end position="206"/>
    </location>
</feature>
<evidence type="ECO:0000259" key="3">
    <source>
        <dbReference type="SMART" id="SM01083"/>
    </source>
</evidence>
<name>U1I312_ENDPU</name>
<dbReference type="PANTHER" id="PTHR22093:SF0">
    <property type="entry name" value="LEUKOCYTE RECEPTOR CLUSTER MEMBER 1"/>
    <property type="match status" value="1"/>
</dbReference>
<dbReference type="HOGENOM" id="CLU_047019_0_0_1"/>
<protein>
    <recommendedName>
        <fullName evidence="3">CBF1-interacting co-repressor CIR N-terminal domain-containing protein</fullName>
    </recommendedName>
</protein>
<evidence type="ECO:0000256" key="1">
    <source>
        <dbReference type="SAM" id="Coils"/>
    </source>
</evidence>
<dbReference type="EMBL" id="KE720764">
    <property type="protein sequence ID" value="ERF76399.1"/>
    <property type="molecule type" value="Genomic_DNA"/>
</dbReference>
<feature type="coiled-coil region" evidence="1">
    <location>
        <begin position="132"/>
        <end position="159"/>
    </location>
</feature>
<organism evidence="4 5">
    <name type="scientific">Endocarpon pusillum (strain Z07020 / HMAS-L-300199)</name>
    <name type="common">Lichen-forming fungus</name>
    <dbReference type="NCBI Taxonomy" id="1263415"/>
    <lineage>
        <taxon>Eukaryota</taxon>
        <taxon>Fungi</taxon>
        <taxon>Dikarya</taxon>
        <taxon>Ascomycota</taxon>
        <taxon>Pezizomycotina</taxon>
        <taxon>Eurotiomycetes</taxon>
        <taxon>Chaetothyriomycetidae</taxon>
        <taxon>Verrucariales</taxon>
        <taxon>Verrucariaceae</taxon>
        <taxon>Endocarpon</taxon>
    </lineage>
</organism>
<dbReference type="InterPro" id="IPR039875">
    <property type="entry name" value="LENG1-like"/>
</dbReference>
<gene>
    <name evidence="4" type="ORF">EPUS_06957</name>
</gene>
<evidence type="ECO:0000313" key="4">
    <source>
        <dbReference type="EMBL" id="ERF76399.1"/>
    </source>
</evidence>
<feature type="compositionally biased region" description="Basic and acidic residues" evidence="2">
    <location>
        <begin position="275"/>
        <end position="287"/>
    </location>
</feature>
<keyword evidence="1" id="KW-0175">Coiled coil</keyword>
<dbReference type="OMA" id="KRYSAQF"/>
<feature type="compositionally biased region" description="Basic residues" evidence="2">
    <location>
        <begin position="288"/>
        <end position="305"/>
    </location>
</feature>
<dbReference type="OrthoDB" id="2159131at2759"/>
<feature type="region of interest" description="Disordered" evidence="2">
    <location>
        <begin position="179"/>
        <end position="305"/>
    </location>
</feature>
<evidence type="ECO:0000256" key="2">
    <source>
        <dbReference type="SAM" id="MobiDB-lite"/>
    </source>
</evidence>
<dbReference type="SMART" id="SM01083">
    <property type="entry name" value="Cir_N"/>
    <property type="match status" value="1"/>
</dbReference>
<sequence>MPLHLLGKKSWNVYNQDNIDRVRRDEADAQAREDEEDRRHQLVDSERRLKLLRGHEVDDLPLKEKSPLPVSRKDDHGHGRKRRRIAGEDDTDRDMRLATEVAALQARTSGALRTSDEPLTDSQGHIDLFTLRSQHKEKNAEAEAERAKKKREYEDQYTMRFSNAAGFKQGLNTPWYSTASQTDAEIPGKDVWGNDDIGRREREKMRVNANDPLAVMKRGVKQLRDVEKSRSNWKAERERELQEMKSLEQEDSSSRRKRKQRRRHGDDFDDFDEFSLDKSSREHQIQDRHHKLHRHRHHSKSRHQS</sequence>
<dbReference type="GeneID" id="19241845"/>
<feature type="region of interest" description="Disordered" evidence="2">
    <location>
        <begin position="53"/>
        <end position="94"/>
    </location>
</feature>
<accession>U1I312</accession>
<feature type="domain" description="CBF1-interacting co-repressor CIR N-terminal" evidence="3">
    <location>
        <begin position="10"/>
        <end position="46"/>
    </location>
</feature>
<proteinExistence type="predicted"/>
<reference evidence="5" key="1">
    <citation type="journal article" date="2014" name="BMC Genomics">
        <title>Genome characteristics reveal the impact of lichenization on lichen-forming fungus Endocarpon pusillum Hedwig (Verrucariales, Ascomycota).</title>
        <authorList>
            <person name="Wang Y.-Y."/>
            <person name="Liu B."/>
            <person name="Zhang X.-Y."/>
            <person name="Zhou Q.-M."/>
            <person name="Zhang T."/>
            <person name="Li H."/>
            <person name="Yu Y.-F."/>
            <person name="Zhang X.-L."/>
            <person name="Hao X.-Y."/>
            <person name="Wang M."/>
            <person name="Wang L."/>
            <person name="Wei J.-C."/>
        </authorList>
    </citation>
    <scope>NUCLEOTIDE SEQUENCE [LARGE SCALE GENOMIC DNA]</scope>
    <source>
        <strain evidence="5">Z07020 / HMAS-L-300199</strain>
    </source>
</reference>
<feature type="compositionally biased region" description="Basic and acidic residues" evidence="2">
    <location>
        <begin position="53"/>
        <end position="77"/>
    </location>
</feature>
<keyword evidence="5" id="KW-1185">Reference proteome</keyword>
<dbReference type="Proteomes" id="UP000019373">
    <property type="component" value="Unassembled WGS sequence"/>
</dbReference>
<dbReference type="PANTHER" id="PTHR22093">
    <property type="entry name" value="LEUKOCYTE RECEPTOR CLUSTER LRC MEMBER 1"/>
    <property type="match status" value="1"/>
</dbReference>
<evidence type="ECO:0000313" key="5">
    <source>
        <dbReference type="Proteomes" id="UP000019373"/>
    </source>
</evidence>
<dbReference type="AlphaFoldDB" id="U1I312"/>
<dbReference type="eggNOG" id="ENOG502RR25">
    <property type="taxonomic scope" value="Eukaryota"/>
</dbReference>
<dbReference type="InterPro" id="IPR019339">
    <property type="entry name" value="CIR_N_dom"/>
</dbReference>